<evidence type="ECO:0000256" key="4">
    <source>
        <dbReference type="ARBA" id="ARBA00022989"/>
    </source>
</evidence>
<name>A0ABT8KL90_9BACT</name>
<feature type="transmembrane region" description="Helical" evidence="6">
    <location>
        <begin position="361"/>
        <end position="382"/>
    </location>
</feature>
<evidence type="ECO:0000256" key="3">
    <source>
        <dbReference type="ARBA" id="ARBA00022692"/>
    </source>
</evidence>
<feature type="transmembrane region" description="Helical" evidence="6">
    <location>
        <begin position="453"/>
        <end position="477"/>
    </location>
</feature>
<reference evidence="9" key="1">
    <citation type="submission" date="2023-06" db="EMBL/GenBank/DDBJ databases">
        <title>Genomic of Parafulvivirga corallium.</title>
        <authorList>
            <person name="Wang G."/>
        </authorList>
    </citation>
    <scope>NUCLEOTIDE SEQUENCE</scope>
    <source>
        <strain evidence="9">BMA10</strain>
    </source>
</reference>
<feature type="transmembrane region" description="Helical" evidence="6">
    <location>
        <begin position="502"/>
        <end position="521"/>
    </location>
</feature>
<evidence type="ECO:0000259" key="7">
    <source>
        <dbReference type="Pfam" id="PF02687"/>
    </source>
</evidence>
<evidence type="ECO:0000256" key="6">
    <source>
        <dbReference type="SAM" id="Phobius"/>
    </source>
</evidence>
<dbReference type="PANTHER" id="PTHR30572">
    <property type="entry name" value="MEMBRANE COMPONENT OF TRANSPORTER-RELATED"/>
    <property type="match status" value="1"/>
</dbReference>
<evidence type="ECO:0000313" key="9">
    <source>
        <dbReference type="EMBL" id="MDN5200999.1"/>
    </source>
</evidence>
<feature type="transmembrane region" description="Helical" evidence="6">
    <location>
        <begin position="835"/>
        <end position="855"/>
    </location>
</feature>
<accession>A0ABT8KL90</accession>
<dbReference type="InterPro" id="IPR050250">
    <property type="entry name" value="Macrolide_Exporter_MacB"/>
</dbReference>
<feature type="domain" description="MacB-like periplasmic core" evidence="8">
    <location>
        <begin position="97"/>
        <end position="316"/>
    </location>
</feature>
<dbReference type="InterPro" id="IPR047699">
    <property type="entry name" value="Permease_put_prefix"/>
</dbReference>
<feature type="domain" description="ABC3 transporter permease C-terminal" evidence="7">
    <location>
        <begin position="754"/>
        <end position="867"/>
    </location>
</feature>
<keyword evidence="5 6" id="KW-0472">Membrane</keyword>
<keyword evidence="3 6" id="KW-0812">Transmembrane</keyword>
<feature type="domain" description="ABC3 transporter permease C-terminal" evidence="7">
    <location>
        <begin position="366"/>
        <end position="480"/>
    </location>
</feature>
<dbReference type="EMBL" id="JAUJEA010000002">
    <property type="protein sequence ID" value="MDN5200999.1"/>
    <property type="molecule type" value="Genomic_DNA"/>
</dbReference>
<keyword evidence="4 6" id="KW-1133">Transmembrane helix</keyword>
<dbReference type="NCBIfam" id="NF038404">
    <property type="entry name" value="perm_prefix_2"/>
    <property type="match status" value="1"/>
</dbReference>
<proteinExistence type="predicted"/>
<evidence type="ECO:0000259" key="8">
    <source>
        <dbReference type="Pfam" id="PF12704"/>
    </source>
</evidence>
<sequence length="874" mass="99915">MKSNKHTPPKRAERFLLWFLRRDLVEEVLGDLDEKFYQTLEEKSVFKAKLNYWYQVINYLRPFAITKSRSINSNHYAMFRNYFKIGYRNLYKNKGYSFINIGGLAIGLAVAMLIGLWLHDELSYNKYHENYEHIVKVLRNDAHRGKKFTSPSLVRGLGPLFRDEYGNHFKHVVMVRARIEERVIANEDKMFTQAGYFMEPDGPEMFGLNMIYGTRDGLSDMNSILLSKSVADKLFGDTDPLNKVVKMDARWDLKVTGVYEDLPLNSELKDATYFAPLKRFLEGWSYDDVWTNQHMYIYAQLNPESDPKEVSSVITDAMLDHIPRGTNNAQPELFLHPMPKWHLYSAFENGTAGMSDRLKFVWFYGIIGVFVLLLACINFMNLSTARSEKRSKEVGIRKSVGSLRKQLITQFLSESFMVAMLSFVLALFFVYIILPWFNDLAGKDMNMLWTNPWFWLCGIGFIIVTALLAGSYPAFYLSSFKPVKVLKSGMAVGRSAATPRRILVVFQFTISIALITGTIIIQQQIEYVKNRPVGYSKEGLIMFRPRSPEYWGKYQTLRTELKKTGVVKEMAEANYPLTNTLGNNGGFEWEGKDPSFDPSFNTIYVTHEYGKTVGWEFVQGRDFSRDLQSDLSGIVITESALKLMQLDDPIGKTIHWNPSWQEPASFTILGVVKDMVKGSPFKPVRPSIIFPSERDLRWLFIRVNPQASLSEALPKIEAAFNRIVLSAPFDYQFVDELYNAKFQEEERIGSLAGFLAVLAIFISCLGLLGLVSYVAEQRTKEIGIRKVLGASVTGIWRLLTQDFVTLVIVSCLLAGPIAFYLLNNWLQKYDYRMEISWWIFILAGSGALVIALLTVSFQAVKSATANPVNSLRNE</sequence>
<gene>
    <name evidence="9" type="ORF">QQ008_06495</name>
</gene>
<feature type="transmembrane region" description="Helical" evidence="6">
    <location>
        <begin position="411"/>
        <end position="433"/>
    </location>
</feature>
<dbReference type="RefSeq" id="WP_346751029.1">
    <property type="nucleotide sequence ID" value="NZ_JAUJEA010000002.1"/>
</dbReference>
<dbReference type="PANTHER" id="PTHR30572:SF18">
    <property type="entry name" value="ABC-TYPE MACROLIDE FAMILY EXPORT SYSTEM PERMEASE COMPONENT 2"/>
    <property type="match status" value="1"/>
</dbReference>
<organism evidence="9 10">
    <name type="scientific">Splendidivirga corallicola</name>
    <dbReference type="NCBI Taxonomy" id="3051826"/>
    <lineage>
        <taxon>Bacteria</taxon>
        <taxon>Pseudomonadati</taxon>
        <taxon>Bacteroidota</taxon>
        <taxon>Cytophagia</taxon>
        <taxon>Cytophagales</taxon>
        <taxon>Splendidivirgaceae</taxon>
        <taxon>Splendidivirga</taxon>
    </lineage>
</organism>
<comment type="caution">
    <text evidence="9">The sequence shown here is derived from an EMBL/GenBank/DDBJ whole genome shotgun (WGS) entry which is preliminary data.</text>
</comment>
<keyword evidence="2" id="KW-1003">Cell membrane</keyword>
<dbReference type="Pfam" id="PF02687">
    <property type="entry name" value="FtsX"/>
    <property type="match status" value="2"/>
</dbReference>
<dbReference type="InterPro" id="IPR003838">
    <property type="entry name" value="ABC3_permease_C"/>
</dbReference>
<dbReference type="InterPro" id="IPR025857">
    <property type="entry name" value="MacB_PCD"/>
</dbReference>
<feature type="transmembrane region" description="Helical" evidence="6">
    <location>
        <begin position="751"/>
        <end position="775"/>
    </location>
</feature>
<feature type="transmembrane region" description="Helical" evidence="6">
    <location>
        <begin position="803"/>
        <end position="823"/>
    </location>
</feature>
<keyword evidence="10" id="KW-1185">Reference proteome</keyword>
<evidence type="ECO:0000256" key="1">
    <source>
        <dbReference type="ARBA" id="ARBA00004651"/>
    </source>
</evidence>
<evidence type="ECO:0000313" key="10">
    <source>
        <dbReference type="Proteomes" id="UP001172082"/>
    </source>
</evidence>
<feature type="domain" description="MacB-like periplasmic core" evidence="8">
    <location>
        <begin position="510"/>
        <end position="718"/>
    </location>
</feature>
<comment type="subcellular location">
    <subcellularLocation>
        <location evidence="1">Cell membrane</location>
        <topology evidence="1">Multi-pass membrane protein</topology>
    </subcellularLocation>
</comment>
<evidence type="ECO:0000256" key="5">
    <source>
        <dbReference type="ARBA" id="ARBA00023136"/>
    </source>
</evidence>
<dbReference type="Proteomes" id="UP001172082">
    <property type="component" value="Unassembled WGS sequence"/>
</dbReference>
<dbReference type="Pfam" id="PF12704">
    <property type="entry name" value="MacB_PCD"/>
    <property type="match status" value="2"/>
</dbReference>
<feature type="transmembrane region" description="Helical" evidence="6">
    <location>
        <begin position="98"/>
        <end position="118"/>
    </location>
</feature>
<protein>
    <submittedName>
        <fullName evidence="9">ABC transporter permease</fullName>
    </submittedName>
</protein>
<evidence type="ECO:0000256" key="2">
    <source>
        <dbReference type="ARBA" id="ARBA00022475"/>
    </source>
</evidence>